<dbReference type="GO" id="GO:0061599">
    <property type="term" value="F:molybdopterin molybdotransferase activity"/>
    <property type="evidence" value="ECO:0007669"/>
    <property type="project" value="UniProtKB-UniRule"/>
</dbReference>
<dbReference type="SUPFAM" id="SSF53218">
    <property type="entry name" value="Molybdenum cofactor biosynthesis proteins"/>
    <property type="match status" value="1"/>
</dbReference>
<comment type="cofactor">
    <cofactor evidence="5">
        <name>Mg(2+)</name>
        <dbReference type="ChEBI" id="CHEBI:18420"/>
    </cofactor>
</comment>
<keyword evidence="9" id="KW-1185">Reference proteome</keyword>
<dbReference type="Gene3D" id="3.90.105.10">
    <property type="entry name" value="Molybdopterin biosynthesis moea protein, domain 2"/>
    <property type="match status" value="1"/>
</dbReference>
<dbReference type="InterPro" id="IPR038987">
    <property type="entry name" value="MoeA-like"/>
</dbReference>
<dbReference type="SUPFAM" id="SSF63882">
    <property type="entry name" value="MoeA N-terminal region -like"/>
    <property type="match status" value="1"/>
</dbReference>
<evidence type="ECO:0000256" key="3">
    <source>
        <dbReference type="ARBA" id="ARBA00022505"/>
    </source>
</evidence>
<evidence type="ECO:0000256" key="1">
    <source>
        <dbReference type="ARBA" id="ARBA00002901"/>
    </source>
</evidence>
<dbReference type="GO" id="GO:0005829">
    <property type="term" value="C:cytosol"/>
    <property type="evidence" value="ECO:0007669"/>
    <property type="project" value="TreeGrafter"/>
</dbReference>
<gene>
    <name evidence="8" type="ORF">SAMN05444695_103179</name>
</gene>
<keyword evidence="3 5" id="KW-0500">Molybdenum</keyword>
<evidence type="ECO:0000256" key="5">
    <source>
        <dbReference type="RuleBase" id="RU365090"/>
    </source>
</evidence>
<dbReference type="Pfam" id="PF12804">
    <property type="entry name" value="NTP_transf_3"/>
    <property type="match status" value="1"/>
</dbReference>
<evidence type="ECO:0000259" key="7">
    <source>
        <dbReference type="SMART" id="SM00852"/>
    </source>
</evidence>
<name>A0A1G8F5M3_9NOCA</name>
<proteinExistence type="inferred from homology"/>
<dbReference type="Proteomes" id="UP000183263">
    <property type="component" value="Unassembled WGS sequence"/>
</dbReference>
<dbReference type="InterPro" id="IPR029044">
    <property type="entry name" value="Nucleotide-diphossugar_trans"/>
</dbReference>
<dbReference type="Gene3D" id="3.40.980.10">
    <property type="entry name" value="MoaB/Mog-like domain"/>
    <property type="match status" value="1"/>
</dbReference>
<dbReference type="Gene3D" id="2.170.190.11">
    <property type="entry name" value="Molybdopterin biosynthesis moea protein, domain 3"/>
    <property type="match status" value="1"/>
</dbReference>
<comment type="pathway">
    <text evidence="5">Cofactor biosynthesis; molybdopterin biosynthesis.</text>
</comment>
<keyword evidence="5" id="KW-0460">Magnesium</keyword>
<dbReference type="AlphaFoldDB" id="A0A1G8F5M3"/>
<dbReference type="InterPro" id="IPR036425">
    <property type="entry name" value="MoaB/Mog-like_dom_sf"/>
</dbReference>
<keyword evidence="5" id="KW-0808">Transferase</keyword>
<dbReference type="GO" id="GO:0046872">
    <property type="term" value="F:metal ion binding"/>
    <property type="evidence" value="ECO:0007669"/>
    <property type="project" value="UniProtKB-UniRule"/>
</dbReference>
<dbReference type="GO" id="GO:0006777">
    <property type="term" value="P:Mo-molybdopterin cofactor biosynthetic process"/>
    <property type="evidence" value="ECO:0007669"/>
    <property type="project" value="UniProtKB-UniRule"/>
</dbReference>
<dbReference type="Gene3D" id="2.40.340.10">
    <property type="entry name" value="MoeA, C-terminal, domain IV"/>
    <property type="match status" value="1"/>
</dbReference>
<dbReference type="Pfam" id="PF03453">
    <property type="entry name" value="MoeA_N"/>
    <property type="match status" value="1"/>
</dbReference>
<sequence>MGTSEPSCGSIVTMTFPRVFAIILAGGAATRMGGIDKPALIVGGRRMLDTALAAIAVADRTVVVGPHRDGIAALQVQEDPPGSGPVAGIAAGLAALGTRPTDRVLVLASDLPWIGTRTTEDLLGALERTEGADAALGIDETGRVQYLLSAWRAEALADALEALDSPVNQPMRALHPQHPVTVEVAGATDCDTPEDIERARTVGPGPLTLDEAREAVRTGVAALEPREGVLAESLGATLARTLHSADAVPRADVSAMDGYAVAGPGPWHLLDEVRPAGDTGTFSLAAGEAARIATGAHLPAGATAVLRDEFAVVEARVLATLPDSSPRDDTRRRGEDWPVGHPIAPAGTAVTSALVSAASSGEIRIATVRGPVRVHVVTTGDEIRRDGPLRPGQTRDALGPVLDRFVTSTGAVPVTNAHIRDTADGFDELLRGATDVDAIVIVGATGGGAADQLRSALARARAHMLVGRVLCRPGGSLVAAALPDGRAVLGLPGNPYAAIATLLVTLPAVVDACTGRAPQPRLHGRVANASEVGTDRTRILPVTSLPDGRWIADPGVRTAHLAGLVGRPALALIPPGAVNDTVAELIPLPAW</sequence>
<dbReference type="InterPro" id="IPR036135">
    <property type="entry name" value="MoeA_linker/N_sf"/>
</dbReference>
<dbReference type="Pfam" id="PF00994">
    <property type="entry name" value="MoCF_biosynth"/>
    <property type="match status" value="1"/>
</dbReference>
<evidence type="ECO:0000313" key="8">
    <source>
        <dbReference type="EMBL" id="SDH77406.1"/>
    </source>
</evidence>
<organism evidence="8 9">
    <name type="scientific">Rhodococcus triatomae</name>
    <dbReference type="NCBI Taxonomy" id="300028"/>
    <lineage>
        <taxon>Bacteria</taxon>
        <taxon>Bacillati</taxon>
        <taxon>Actinomycetota</taxon>
        <taxon>Actinomycetes</taxon>
        <taxon>Mycobacteriales</taxon>
        <taxon>Nocardiaceae</taxon>
        <taxon>Rhodococcus</taxon>
    </lineage>
</organism>
<keyword evidence="5" id="KW-0479">Metal-binding</keyword>
<dbReference type="SUPFAM" id="SSF53448">
    <property type="entry name" value="Nucleotide-diphospho-sugar transferases"/>
    <property type="match status" value="1"/>
</dbReference>
<feature type="compositionally biased region" description="Basic and acidic residues" evidence="6">
    <location>
        <begin position="325"/>
        <end position="338"/>
    </location>
</feature>
<evidence type="ECO:0000256" key="2">
    <source>
        <dbReference type="ARBA" id="ARBA00010763"/>
    </source>
</evidence>
<dbReference type="InterPro" id="IPR036688">
    <property type="entry name" value="MoeA_C_domain_IV_sf"/>
</dbReference>
<reference evidence="8 9" key="1">
    <citation type="submission" date="2016-10" db="EMBL/GenBank/DDBJ databases">
        <authorList>
            <person name="de Groot N.N."/>
        </authorList>
    </citation>
    <scope>NUCLEOTIDE SEQUENCE [LARGE SCALE GENOMIC DNA]</scope>
    <source>
        <strain evidence="8 9">DSM 44892</strain>
    </source>
</reference>
<dbReference type="UniPathway" id="UPA00344"/>
<dbReference type="InterPro" id="IPR025877">
    <property type="entry name" value="MobA-like_NTP_Trfase"/>
</dbReference>
<accession>A0A1G8F5M3</accession>
<dbReference type="PANTHER" id="PTHR10192">
    <property type="entry name" value="MOLYBDOPTERIN BIOSYNTHESIS PROTEIN"/>
    <property type="match status" value="1"/>
</dbReference>
<dbReference type="PANTHER" id="PTHR10192:SF5">
    <property type="entry name" value="GEPHYRIN"/>
    <property type="match status" value="1"/>
</dbReference>
<dbReference type="SMART" id="SM00852">
    <property type="entry name" value="MoCF_biosynth"/>
    <property type="match status" value="1"/>
</dbReference>
<feature type="domain" description="MoaB/Mog" evidence="7">
    <location>
        <begin position="375"/>
        <end position="512"/>
    </location>
</feature>
<dbReference type="Gene3D" id="3.90.550.10">
    <property type="entry name" value="Spore Coat Polysaccharide Biosynthesis Protein SpsA, Chain A"/>
    <property type="match status" value="1"/>
</dbReference>
<dbReference type="EC" id="2.10.1.1" evidence="5"/>
<evidence type="ECO:0000313" key="9">
    <source>
        <dbReference type="Proteomes" id="UP000183263"/>
    </source>
</evidence>
<comment type="similarity">
    <text evidence="2 5">Belongs to the MoeA family.</text>
</comment>
<dbReference type="InterPro" id="IPR005110">
    <property type="entry name" value="MoeA_linker/N"/>
</dbReference>
<protein>
    <recommendedName>
        <fullName evidence="5">Molybdopterin molybdenumtransferase</fullName>
        <ecNumber evidence="5">2.10.1.1</ecNumber>
    </recommendedName>
</protein>
<feature type="region of interest" description="Disordered" evidence="6">
    <location>
        <begin position="322"/>
        <end position="343"/>
    </location>
</feature>
<dbReference type="GO" id="GO:0016779">
    <property type="term" value="F:nucleotidyltransferase activity"/>
    <property type="evidence" value="ECO:0007669"/>
    <property type="project" value="UniProtKB-ARBA"/>
</dbReference>
<evidence type="ECO:0000256" key="6">
    <source>
        <dbReference type="SAM" id="MobiDB-lite"/>
    </source>
</evidence>
<dbReference type="EMBL" id="FNDN01000003">
    <property type="protein sequence ID" value="SDH77406.1"/>
    <property type="molecule type" value="Genomic_DNA"/>
</dbReference>
<comment type="function">
    <text evidence="1 5">Catalyzes the insertion of molybdate into adenylated molybdopterin with the concomitant release of AMP.</text>
</comment>
<keyword evidence="5" id="KW-0501">Molybdenum cofactor biosynthesis</keyword>
<comment type="catalytic activity">
    <reaction evidence="4">
        <text>adenylyl-molybdopterin + molybdate = Mo-molybdopterin + AMP + H(+)</text>
        <dbReference type="Rhea" id="RHEA:35047"/>
        <dbReference type="ChEBI" id="CHEBI:15378"/>
        <dbReference type="ChEBI" id="CHEBI:36264"/>
        <dbReference type="ChEBI" id="CHEBI:62727"/>
        <dbReference type="ChEBI" id="CHEBI:71302"/>
        <dbReference type="ChEBI" id="CHEBI:456215"/>
        <dbReference type="EC" id="2.10.1.1"/>
    </reaction>
</comment>
<evidence type="ECO:0000256" key="4">
    <source>
        <dbReference type="ARBA" id="ARBA00047317"/>
    </source>
</evidence>
<dbReference type="InterPro" id="IPR001453">
    <property type="entry name" value="MoaB/Mog_dom"/>
</dbReference>